<evidence type="ECO:0000256" key="7">
    <source>
        <dbReference type="ARBA" id="ARBA00023177"/>
    </source>
</evidence>
<dbReference type="GO" id="GO:0008519">
    <property type="term" value="F:ammonium channel activity"/>
    <property type="evidence" value="ECO:0007669"/>
    <property type="project" value="InterPro"/>
</dbReference>
<evidence type="ECO:0000313" key="11">
    <source>
        <dbReference type="Proteomes" id="UP000286097"/>
    </source>
</evidence>
<dbReference type="InterPro" id="IPR001905">
    <property type="entry name" value="Ammonium_transpt"/>
</dbReference>
<keyword evidence="6 8" id="KW-0472">Membrane</keyword>
<dbReference type="VEuPathDB" id="FungiDB:DD237_008466"/>
<feature type="transmembrane region" description="Helical" evidence="8">
    <location>
        <begin position="680"/>
        <end position="700"/>
    </location>
</feature>
<feature type="transmembrane region" description="Helical" evidence="8">
    <location>
        <begin position="1373"/>
        <end position="1393"/>
    </location>
</feature>
<evidence type="ECO:0000256" key="6">
    <source>
        <dbReference type="ARBA" id="ARBA00023136"/>
    </source>
</evidence>
<feature type="transmembrane region" description="Helical" evidence="8">
    <location>
        <begin position="192"/>
        <end position="212"/>
    </location>
</feature>
<evidence type="ECO:0000256" key="8">
    <source>
        <dbReference type="SAM" id="Phobius"/>
    </source>
</evidence>
<dbReference type="InterPro" id="IPR024041">
    <property type="entry name" value="NH4_transpt_AmtB-like_dom"/>
</dbReference>
<dbReference type="Pfam" id="PF00909">
    <property type="entry name" value="Ammonium_transp"/>
    <property type="match status" value="3"/>
</dbReference>
<organism evidence="10 11">
    <name type="scientific">Peronospora effusa</name>
    <dbReference type="NCBI Taxonomy" id="542832"/>
    <lineage>
        <taxon>Eukaryota</taxon>
        <taxon>Sar</taxon>
        <taxon>Stramenopiles</taxon>
        <taxon>Oomycota</taxon>
        <taxon>Peronosporomycetes</taxon>
        <taxon>Peronosporales</taxon>
        <taxon>Peronosporaceae</taxon>
        <taxon>Peronospora</taxon>
    </lineage>
</organism>
<feature type="transmembrane region" description="Helical" evidence="8">
    <location>
        <begin position="112"/>
        <end position="142"/>
    </location>
</feature>
<feature type="domain" description="Ammonium transporter AmtB-like" evidence="9">
    <location>
        <begin position="598"/>
        <end position="999"/>
    </location>
</feature>
<evidence type="ECO:0000256" key="1">
    <source>
        <dbReference type="ARBA" id="ARBA00004141"/>
    </source>
</evidence>
<evidence type="ECO:0000256" key="4">
    <source>
        <dbReference type="ARBA" id="ARBA00022692"/>
    </source>
</evidence>
<keyword evidence="7" id="KW-0924">Ammonia transport</keyword>
<feature type="transmembrane region" description="Helical" evidence="8">
    <location>
        <begin position="947"/>
        <end position="972"/>
    </location>
</feature>
<comment type="caution">
    <text evidence="10">The sequence shown here is derived from an EMBL/GenBank/DDBJ whole genome shotgun (WGS) entry which is preliminary data.</text>
</comment>
<feature type="transmembrane region" description="Helical" evidence="8">
    <location>
        <begin position="1446"/>
        <end position="1471"/>
    </location>
</feature>
<protein>
    <recommendedName>
        <fullName evidence="9">Ammonium transporter AmtB-like domain-containing protein</fullName>
    </recommendedName>
</protein>
<feature type="transmembrane region" description="Helical" evidence="8">
    <location>
        <begin position="1130"/>
        <end position="1149"/>
    </location>
</feature>
<feature type="transmembrane region" description="Helical" evidence="8">
    <location>
        <begin position="1290"/>
        <end position="1309"/>
    </location>
</feature>
<dbReference type="Proteomes" id="UP000286097">
    <property type="component" value="Unassembled WGS sequence"/>
</dbReference>
<evidence type="ECO:0000313" key="10">
    <source>
        <dbReference type="EMBL" id="RQM11115.1"/>
    </source>
</evidence>
<feature type="transmembrane region" description="Helical" evidence="8">
    <location>
        <begin position="162"/>
        <end position="185"/>
    </location>
</feature>
<evidence type="ECO:0000259" key="9">
    <source>
        <dbReference type="Pfam" id="PF00909"/>
    </source>
</evidence>
<feature type="transmembrane region" description="Helical" evidence="8">
    <location>
        <begin position="712"/>
        <end position="733"/>
    </location>
</feature>
<dbReference type="GO" id="GO:0005886">
    <property type="term" value="C:plasma membrane"/>
    <property type="evidence" value="ECO:0007669"/>
    <property type="project" value="TreeGrafter"/>
</dbReference>
<accession>A0A3R7Y3I5</accession>
<feature type="transmembrane region" description="Helical" evidence="8">
    <location>
        <begin position="1405"/>
        <end position="1426"/>
    </location>
</feature>
<keyword evidence="5 8" id="KW-1133">Transmembrane helix</keyword>
<feature type="transmembrane region" description="Helical" evidence="8">
    <location>
        <begin position="598"/>
        <end position="621"/>
    </location>
</feature>
<feature type="transmembrane region" description="Helical" evidence="8">
    <location>
        <begin position="270"/>
        <end position="289"/>
    </location>
</feature>
<dbReference type="SUPFAM" id="SSF111352">
    <property type="entry name" value="Ammonium transporter"/>
    <property type="match status" value="3"/>
</dbReference>
<dbReference type="PROSITE" id="PS01219">
    <property type="entry name" value="AMMONIUM_TRANSP"/>
    <property type="match status" value="3"/>
</dbReference>
<feature type="transmembrane region" description="Helical" evidence="8">
    <location>
        <begin position="906"/>
        <end position="927"/>
    </location>
</feature>
<name>A0A3R7Y3I5_9STRA</name>
<keyword evidence="4 8" id="KW-0812">Transmembrane</keyword>
<feature type="transmembrane region" description="Helical" evidence="8">
    <location>
        <begin position="791"/>
        <end position="810"/>
    </location>
</feature>
<comment type="similarity">
    <text evidence="2">Belongs to the ammonia transporter channel (TC 1.A.11.2) family.</text>
</comment>
<dbReference type="InterPro" id="IPR029020">
    <property type="entry name" value="Ammonium/urea_transptr"/>
</dbReference>
<dbReference type="PANTHER" id="PTHR43029">
    <property type="entry name" value="AMMONIUM TRANSPORTER MEP2"/>
    <property type="match status" value="1"/>
</dbReference>
<evidence type="ECO:0000256" key="5">
    <source>
        <dbReference type="ARBA" id="ARBA00022989"/>
    </source>
</evidence>
<proteinExistence type="inferred from homology"/>
<feature type="transmembrane region" description="Helical" evidence="8">
    <location>
        <begin position="236"/>
        <end position="258"/>
    </location>
</feature>
<feature type="transmembrane region" description="Helical" evidence="8">
    <location>
        <begin position="1097"/>
        <end position="1118"/>
    </location>
</feature>
<comment type="subcellular location">
    <subcellularLocation>
        <location evidence="1">Membrane</location>
        <topology evidence="1">Multi-pass membrane protein</topology>
    </subcellularLocation>
</comment>
<feature type="transmembrane region" description="Helical" evidence="8">
    <location>
        <begin position="1256"/>
        <end position="1278"/>
    </location>
</feature>
<feature type="transmembrane region" description="Helical" evidence="8">
    <location>
        <begin position="77"/>
        <end position="100"/>
    </location>
</feature>
<feature type="transmembrane region" description="Helical" evidence="8">
    <location>
        <begin position="633"/>
        <end position="660"/>
    </location>
</feature>
<feature type="transmembrane region" description="Helical" evidence="8">
    <location>
        <begin position="874"/>
        <end position="894"/>
    </location>
</feature>
<sequence length="1541" mass="163826">MINLRKENLLIRTQFTVIAIVVLAALAVSAQDTFGSTTICDISQYLNATTNKCVTYSSRGEKAGNAHDIPINSGNTAWMLMSSALVMLMTPGIAFFYAGLAGEEMASNTMMMAFVSIAIVSIQFWAFGYSVCFSSNGLFAWAGYNNVGRVASGVYGGGVPHILFAFFQTQIAVVTPALLSGGIVGRMKFGTFVLFVLLWSSLVYDPLAHWMWSRELNENWEVTPMGWEGKMGSLDFAGGTVVHVSSGFGALVASILVGKRYNHGDPVKPHNVPLVMIGATLLWFGWFGFNAGSQGAADGIAATAAINTHLASCAGFVTWASLEFVLYRKFDPCGAISGAVSGLVTITPGCAYVYPWAAVIFGVIGVATGFGAVHLKNYLRYDDTLDSFGIHGCGGFMGGLLTGLFATSDVNPAIEGGAFYGYGMQFVHQLISQCVAAGYSVVVTFLILMVLKYTVGLRVSEDKEVDGMDVSYHGGLAYELNTHSSKSSSSNYNEIQLPQRGFSKIMIPVQSDSSVPCSKEPIMHVDYNGQKMNGTTRLMLAVALLVSAVAAQSRSSSIVTCLVSQYLDTDTNECVDYKNQGVKASTDFDTAIDSGNTAWMLAASALVMIMTPGVAFFYAGLAGEDMASNTMMMSFVSIALVSIQFWAFGYSAAFGSNGIFGWAGFGNVEQFPSGTYGTGIPHILFAFFQTQFATITPALLSGGIVGRMKFSSYLLFILLWTSLVYDPLARWMWSLKLDDSWAITAMGWEGKMGSLDFAGGTVIHISSGFGALAAALMVGKRYNHGDPVKPHNVPLVMIGATLLWFGWFGFNAGSEGAADGIAATAAINTHLAPSAGFLTWIGLEFAMYKKFDPCGAASGAVAGLVAITPACGYVYPWAAVIFGVVGAVTGFAAIHMKNHLRYDDTLDSFAIHGCVGVMGGLMTGLFATSDVNPNIEGGAFYGHGMQVVHQLVSQCVAAAYSFVVTIIILYVLKITIGLRVDEDKEVNGIDVSYHGGLAYDYSGQDHTGPAVKAANPPVGDFAAMMSPRSGLQRSKDERDDSINAGCSTARVRRRGAESLKLNCDYLDTDSNECVDYKNQGVKASTDFDTAIDSGNTAWMLAASALVMIMTPGVAFFYAGLAGEDMASNTMMMSFVSIALVSIQFWAFGYSAAFGSNGIFGWAGFGNVEQFPSGTYGTGIPHILFAFFQTQFATITPALLSGGIVGRMKFSSYLLFILLWTSLVYDPLARWMWSLKLDDSWAITAMGWEGKMGSLDFAGGTVIHISSGFGALAAALMVGKRYNHGDPVKPHNVPLVMIGATLLWFGWFGFNAGSEGAADGIAATAAINTHLAPSAGFLTWIGLEFAMYKKFDPCGAASGAVAGLVAITPACGYVYPWAAVIFGVVGAVTGFAAIHMKNHLRYDDTLDSFAIHGCVGVMGGLMTGLFATSDVNPNIEGGAFYGHGMQVVHQLVSQCVAAAYSFVVTIIILYVLKITIGLRVDEDKEVNGIDVSYHGGLAYDYSGQDHTGPAVKAANPPVGDFAAMMSPRSVQEVAQKEIIMNA</sequence>
<reference evidence="10 11" key="1">
    <citation type="submission" date="2018-06" db="EMBL/GenBank/DDBJ databases">
        <title>Comparative genomics of downy mildews reveals potential adaptations to biotrophy.</title>
        <authorList>
            <person name="Fletcher K."/>
            <person name="Klosterman S.J."/>
            <person name="Derevnina L."/>
            <person name="Martin F."/>
            <person name="Koike S."/>
            <person name="Reyes Chin-Wo S."/>
            <person name="Mou B."/>
            <person name="Michelmore R."/>
        </authorList>
    </citation>
    <scope>NUCLEOTIDE SEQUENCE [LARGE SCALE GENOMIC DNA]</scope>
    <source>
        <strain evidence="10 11">R13</strain>
    </source>
</reference>
<dbReference type="InterPro" id="IPR018047">
    <property type="entry name" value="Ammonium_transpt_CS"/>
</dbReference>
<feature type="domain" description="Ammonium transporter AmtB-like" evidence="9">
    <location>
        <begin position="77"/>
        <end position="478"/>
    </location>
</feature>
<feature type="transmembrane region" description="Helical" evidence="8">
    <location>
        <begin position="426"/>
        <end position="451"/>
    </location>
</feature>
<evidence type="ECO:0000256" key="2">
    <source>
        <dbReference type="ARBA" id="ARBA00005887"/>
    </source>
</evidence>
<evidence type="ECO:0000256" key="3">
    <source>
        <dbReference type="ARBA" id="ARBA00022448"/>
    </source>
</evidence>
<dbReference type="EMBL" id="QKXF01000470">
    <property type="protein sequence ID" value="RQM11115.1"/>
    <property type="molecule type" value="Genomic_DNA"/>
</dbReference>
<keyword evidence="3" id="KW-0813">Transport</keyword>
<gene>
    <name evidence="10" type="ORF">DD237_008466</name>
</gene>
<feature type="transmembrane region" description="Helical" evidence="8">
    <location>
        <begin position="757"/>
        <end position="779"/>
    </location>
</feature>
<dbReference type="NCBIfam" id="TIGR00836">
    <property type="entry name" value="amt"/>
    <property type="match status" value="3"/>
</dbReference>
<dbReference type="PANTHER" id="PTHR43029:SF10">
    <property type="entry name" value="AMMONIUM TRANSPORTER MEP2"/>
    <property type="match status" value="1"/>
</dbReference>
<feature type="transmembrane region" description="Helical" evidence="8">
    <location>
        <begin position="353"/>
        <end position="375"/>
    </location>
</feature>
<feature type="transmembrane region" description="Helical" evidence="8">
    <location>
        <begin position="538"/>
        <end position="555"/>
    </location>
</feature>
<feature type="domain" description="Ammonium transporter AmtB-like" evidence="9">
    <location>
        <begin position="1097"/>
        <end position="1498"/>
    </location>
</feature>
<dbReference type="FunFam" id="1.10.3430.10:FF:000011">
    <property type="entry name" value="Ammonium transporter"/>
    <property type="match status" value="3"/>
</dbReference>
<dbReference type="Gene3D" id="1.10.3430.10">
    <property type="entry name" value="Ammonium transporter AmtB like domains"/>
    <property type="match status" value="3"/>
</dbReference>
<feature type="transmembrane region" description="Helical" evidence="8">
    <location>
        <begin position="1212"/>
        <end position="1232"/>
    </location>
</feature>
<feature type="transmembrane region" description="Helical" evidence="8">
    <location>
        <begin position="387"/>
        <end position="406"/>
    </location>
</feature>